<organism evidence="3 4">
    <name type="scientific">candidate division KSB3 bacterium</name>
    <dbReference type="NCBI Taxonomy" id="2044937"/>
    <lineage>
        <taxon>Bacteria</taxon>
        <taxon>candidate division KSB3</taxon>
    </lineage>
</organism>
<name>A0A2G6KAA9_9BACT</name>
<accession>A0A2G6KAA9</accession>
<gene>
    <name evidence="3" type="ORF">CSA56_14735</name>
</gene>
<protein>
    <submittedName>
        <fullName evidence="3">Aldo/keto reductase</fullName>
    </submittedName>
</protein>
<dbReference type="GO" id="GO:0016491">
    <property type="term" value="F:oxidoreductase activity"/>
    <property type="evidence" value="ECO:0007669"/>
    <property type="project" value="UniProtKB-KW"/>
</dbReference>
<dbReference type="Pfam" id="PF00248">
    <property type="entry name" value="Aldo_ket_red"/>
    <property type="match status" value="1"/>
</dbReference>
<sequence length="336" mass="37820">MHYKFFGKSGLKVSEIALGVQTFGWCADEKVAHAILDRFVEAGGNVLDTANSYNEGQSEQMLGNWLHARNNRDSLVINTKVFFPTGNGPNDTGLTRKHIYNEIEKSLQRLQTDYIDVYQLHCFDESTPLEETLCALDDLVHAGKVRYIGASNFTPSQLQKALMMSKINGWQSFASLQPEYSLLVRSLEWELLPLCQQEGLAVLPWSPLAGGWLTGKYRKDREAPSNSRVGRKDRWDDQAEQRASDLTWRVIDTLIAIGNERGKTPAQVALNWVIQQQGVTSPIMGARTPEQLDENLGSTGWALNAEEIETLNAASDLPLPSPYNFIRRYSRKRIMS</sequence>
<dbReference type="InterPro" id="IPR020471">
    <property type="entry name" value="AKR"/>
</dbReference>
<dbReference type="FunFam" id="3.20.20.100:FF:000004">
    <property type="entry name" value="Oxidoreductase, aldo/keto reductase"/>
    <property type="match status" value="1"/>
</dbReference>
<evidence type="ECO:0000256" key="1">
    <source>
        <dbReference type="ARBA" id="ARBA00023002"/>
    </source>
</evidence>
<dbReference type="GO" id="GO:0005829">
    <property type="term" value="C:cytosol"/>
    <property type="evidence" value="ECO:0007669"/>
    <property type="project" value="UniProtKB-ARBA"/>
</dbReference>
<evidence type="ECO:0000313" key="3">
    <source>
        <dbReference type="EMBL" id="PIE32646.1"/>
    </source>
</evidence>
<dbReference type="PANTHER" id="PTHR43364:SF4">
    <property type="entry name" value="NAD(P)-LINKED OXIDOREDUCTASE SUPERFAMILY PROTEIN"/>
    <property type="match status" value="1"/>
</dbReference>
<dbReference type="PRINTS" id="PR00069">
    <property type="entry name" value="ALDKETRDTASE"/>
</dbReference>
<dbReference type="PANTHER" id="PTHR43364">
    <property type="entry name" value="NADH-SPECIFIC METHYLGLYOXAL REDUCTASE-RELATED"/>
    <property type="match status" value="1"/>
</dbReference>
<proteinExistence type="predicted"/>
<dbReference type="CDD" id="cd19081">
    <property type="entry name" value="AKR_AKR9C1"/>
    <property type="match status" value="1"/>
</dbReference>
<dbReference type="Proteomes" id="UP000230821">
    <property type="component" value="Unassembled WGS sequence"/>
</dbReference>
<dbReference type="AlphaFoldDB" id="A0A2G6KAA9"/>
<dbReference type="SUPFAM" id="SSF51430">
    <property type="entry name" value="NAD(P)-linked oxidoreductase"/>
    <property type="match status" value="1"/>
</dbReference>
<evidence type="ECO:0000259" key="2">
    <source>
        <dbReference type="Pfam" id="PF00248"/>
    </source>
</evidence>
<feature type="domain" description="NADP-dependent oxidoreductase" evidence="2">
    <location>
        <begin position="15"/>
        <end position="314"/>
    </location>
</feature>
<keyword evidence="1" id="KW-0560">Oxidoreductase</keyword>
<evidence type="ECO:0000313" key="4">
    <source>
        <dbReference type="Proteomes" id="UP000230821"/>
    </source>
</evidence>
<dbReference type="Gene3D" id="3.20.20.100">
    <property type="entry name" value="NADP-dependent oxidoreductase domain"/>
    <property type="match status" value="1"/>
</dbReference>
<dbReference type="InterPro" id="IPR023210">
    <property type="entry name" value="NADP_OxRdtase_dom"/>
</dbReference>
<dbReference type="InterPro" id="IPR050523">
    <property type="entry name" value="AKR_Detox_Biosynth"/>
</dbReference>
<reference evidence="3 4" key="1">
    <citation type="submission" date="2017-10" db="EMBL/GenBank/DDBJ databases">
        <title>Novel microbial diversity and functional potential in the marine mammal oral microbiome.</title>
        <authorList>
            <person name="Dudek N.K."/>
            <person name="Sun C.L."/>
            <person name="Burstein D."/>
            <person name="Kantor R.S."/>
            <person name="Aliaga Goltsman D.S."/>
            <person name="Bik E.M."/>
            <person name="Thomas B.C."/>
            <person name="Banfield J.F."/>
            <person name="Relman D.A."/>
        </authorList>
    </citation>
    <scope>NUCLEOTIDE SEQUENCE [LARGE SCALE GENOMIC DNA]</scope>
    <source>
        <strain evidence="3">DOLJORAL78_47_16</strain>
    </source>
</reference>
<dbReference type="InterPro" id="IPR036812">
    <property type="entry name" value="NAD(P)_OxRdtase_dom_sf"/>
</dbReference>
<comment type="caution">
    <text evidence="3">The sequence shown here is derived from an EMBL/GenBank/DDBJ whole genome shotgun (WGS) entry which is preliminary data.</text>
</comment>
<dbReference type="EMBL" id="PDSK01000110">
    <property type="protein sequence ID" value="PIE32646.1"/>
    <property type="molecule type" value="Genomic_DNA"/>
</dbReference>